<proteinExistence type="predicted"/>
<feature type="compositionally biased region" description="Basic and acidic residues" evidence="1">
    <location>
        <begin position="1"/>
        <end position="11"/>
    </location>
</feature>
<dbReference type="Proteomes" id="UP001652580">
    <property type="component" value="Chromosome 7"/>
</dbReference>
<dbReference type="GeneID" id="130708560"/>
<reference evidence="3" key="1">
    <citation type="submission" date="2025-08" db="UniProtKB">
        <authorList>
            <consortium name="RefSeq"/>
        </authorList>
    </citation>
    <scope>IDENTIFICATION</scope>
</reference>
<evidence type="ECO:0000313" key="3">
    <source>
        <dbReference type="RefSeq" id="XP_057405624.1"/>
    </source>
</evidence>
<evidence type="ECO:0000313" key="2">
    <source>
        <dbReference type="Proteomes" id="UP001652580"/>
    </source>
</evidence>
<gene>
    <name evidence="3" type="primary">LOC130708560</name>
</gene>
<feature type="compositionally biased region" description="Low complexity" evidence="1">
    <location>
        <begin position="37"/>
        <end position="59"/>
    </location>
</feature>
<accession>A0ABM3TU63</accession>
<feature type="region of interest" description="Disordered" evidence="1">
    <location>
        <begin position="1"/>
        <end position="138"/>
    </location>
</feature>
<feature type="compositionally biased region" description="Basic residues" evidence="1">
    <location>
        <begin position="73"/>
        <end position="82"/>
    </location>
</feature>
<name>A0ABM3TU63_BALAC</name>
<dbReference type="RefSeq" id="XP_057405624.1">
    <property type="nucleotide sequence ID" value="XM_057549641.1"/>
</dbReference>
<sequence length="227" mass="24389">MVSPGREEGNQRRSISQLRRRGEEATGRRSRRRAALRKGSSQLRRGQALAGGSLSSHSGDCAKLPTPPPTLLPRRRRRRRPHNPTWQRGRARPQDARRGGARRKRASAAPGGPPPPTPRRTEATPPSGRGAAGRGDAGQARTLVSRLHSWVFSGGRGLDGGGVWSPWQSCPSLFCGRAPLRSFSAYPGHPGRISGARQPDVHTACQKELSESAPQVGLEPSCTSDGT</sequence>
<protein>
    <submittedName>
        <fullName evidence="3">Uncharacterized protein LOC130708560</fullName>
    </submittedName>
</protein>
<keyword evidence="2" id="KW-1185">Reference proteome</keyword>
<organism evidence="2 3">
    <name type="scientific">Balaenoptera acutorostrata</name>
    <name type="common">Common minke whale</name>
    <name type="synonym">Balaena rostrata</name>
    <dbReference type="NCBI Taxonomy" id="9767"/>
    <lineage>
        <taxon>Eukaryota</taxon>
        <taxon>Metazoa</taxon>
        <taxon>Chordata</taxon>
        <taxon>Craniata</taxon>
        <taxon>Vertebrata</taxon>
        <taxon>Euteleostomi</taxon>
        <taxon>Mammalia</taxon>
        <taxon>Eutheria</taxon>
        <taxon>Laurasiatheria</taxon>
        <taxon>Artiodactyla</taxon>
        <taxon>Whippomorpha</taxon>
        <taxon>Cetacea</taxon>
        <taxon>Mysticeti</taxon>
        <taxon>Balaenopteridae</taxon>
        <taxon>Balaenoptera</taxon>
    </lineage>
</organism>
<evidence type="ECO:0000256" key="1">
    <source>
        <dbReference type="SAM" id="MobiDB-lite"/>
    </source>
</evidence>